<gene>
    <name evidence="2" type="ORF">ROLI_033420</name>
</gene>
<dbReference type="RefSeq" id="WP_187430953.1">
    <property type="nucleotide sequence ID" value="NZ_CP143423.1"/>
</dbReference>
<dbReference type="Proteomes" id="UP001318682">
    <property type="component" value="Chromosome"/>
</dbReference>
<dbReference type="InterPro" id="IPR001387">
    <property type="entry name" value="Cro/C1-type_HTH"/>
</dbReference>
<dbReference type="Gene3D" id="1.10.260.40">
    <property type="entry name" value="lambda repressor-like DNA-binding domains"/>
    <property type="match status" value="1"/>
</dbReference>
<reference evidence="3" key="2">
    <citation type="submission" date="2024-01" db="EMBL/GenBank/DDBJ databases">
        <title>Roseobacter fucihabitans sp. nov., isolated from the brown alga Fucus spiralis.</title>
        <authorList>
            <person name="Hahnke S."/>
            <person name="Berger M."/>
            <person name="Schlingloff A."/>
            <person name="Athale I."/>
            <person name="Neumann-Schaal M."/>
            <person name="Adenaya A."/>
            <person name="Poehlein A."/>
            <person name="Daniel R."/>
            <person name="Pertersen J."/>
            <person name="Brinkhoff T."/>
        </authorList>
    </citation>
    <scope>NUCLEOTIDE SEQUENCE [LARGE SCALE GENOMIC DNA]</scope>
    <source>
        <strain evidence="3">B14</strain>
    </source>
</reference>
<dbReference type="PROSITE" id="PS50943">
    <property type="entry name" value="HTH_CROC1"/>
    <property type="match status" value="1"/>
</dbReference>
<reference evidence="2 3" key="1">
    <citation type="submission" date="2015-07" db="EMBL/GenBank/DDBJ databases">
        <authorList>
            <person name="Voget S."/>
            <person name="Dogs M."/>
            <person name="Brinkhoff T.H."/>
            <person name="Daniel R."/>
        </authorList>
    </citation>
    <scope>NUCLEOTIDE SEQUENCE [LARGE SCALE GENOMIC DNA]</scope>
    <source>
        <strain evidence="2 3">B14</strain>
    </source>
</reference>
<dbReference type="EMBL" id="CP143423">
    <property type="protein sequence ID" value="WVX50245.1"/>
    <property type="molecule type" value="Genomic_DNA"/>
</dbReference>
<feature type="domain" description="HTH cro/C1-type" evidence="1">
    <location>
        <begin position="34"/>
        <end position="87"/>
    </location>
</feature>
<proteinExistence type="predicted"/>
<evidence type="ECO:0000313" key="2">
    <source>
        <dbReference type="EMBL" id="WVX50245.1"/>
    </source>
</evidence>
<name>A0ABZ2BYG7_9RHOB</name>
<organism evidence="2 3">
    <name type="scientific">Roseobacter fucihabitans</name>
    <dbReference type="NCBI Taxonomy" id="1537242"/>
    <lineage>
        <taxon>Bacteria</taxon>
        <taxon>Pseudomonadati</taxon>
        <taxon>Pseudomonadota</taxon>
        <taxon>Alphaproteobacteria</taxon>
        <taxon>Rhodobacterales</taxon>
        <taxon>Roseobacteraceae</taxon>
        <taxon>Roseobacter</taxon>
    </lineage>
</organism>
<sequence>MTDFADLKKQWMKDPDFVAEYEALAPEFAVAGALIKARTLAGMTQADVAEKMKVTQSRIAKMEGGINVSVDALKRYAEATGTTLNISLDPMG</sequence>
<dbReference type="CDD" id="cd00093">
    <property type="entry name" value="HTH_XRE"/>
    <property type="match status" value="1"/>
</dbReference>
<dbReference type="SMART" id="SM00530">
    <property type="entry name" value="HTH_XRE"/>
    <property type="match status" value="1"/>
</dbReference>
<evidence type="ECO:0000313" key="3">
    <source>
        <dbReference type="Proteomes" id="UP001318682"/>
    </source>
</evidence>
<dbReference type="InterPro" id="IPR010982">
    <property type="entry name" value="Lambda_DNA-bd_dom_sf"/>
</dbReference>
<evidence type="ECO:0000259" key="1">
    <source>
        <dbReference type="PROSITE" id="PS50943"/>
    </source>
</evidence>
<dbReference type="Pfam" id="PF01381">
    <property type="entry name" value="HTH_3"/>
    <property type="match status" value="1"/>
</dbReference>
<dbReference type="SUPFAM" id="SSF47413">
    <property type="entry name" value="lambda repressor-like DNA-binding domains"/>
    <property type="match status" value="1"/>
</dbReference>
<accession>A0ABZ2BYG7</accession>
<keyword evidence="3" id="KW-1185">Reference proteome</keyword>
<protein>
    <recommendedName>
        <fullName evidence="1">HTH cro/C1-type domain-containing protein</fullName>
    </recommendedName>
</protein>